<comment type="caution">
    <text evidence="1">The sequence shown here is derived from an EMBL/GenBank/DDBJ whole genome shotgun (WGS) entry which is preliminary data.</text>
</comment>
<name>A0ACC5YFU9_9TELE</name>
<sequence>MAIWTRADRNGQLDLLLRDRWVRVTAELTRETLTLTAEGEPSGTESHSPASGTRTAVANGTDPGKQNRAQSPNSSGEQNHFKLGGSNGASGEYHIHYGKSSEFGSPGSGFGSRPGDSSSSSSSLLSSSSEPVRKVRVVKQESGGLGISIKGGRENRMPILISKIFPGLAADHSRALRVGDAILSVNGSDLREATHDQAVQALKKAGKEVTLEVRYIREVSPLFKKPLVLSELSWDGSEDSPKHNTTKDRKIIPLKMSFICRNLTMPDLENRLLELHSPDGQHSVVLRCKDTATAHSWFTAIHANIAALLPHTLTHINAYLSASSTHTQLKHIGWLAEQVTMEGGRHQYRPVVMAMTEKDILLFDSVPWTRESWSTPLTTHTLLTTRLVHSGSTRGSPSLGSDLLFMTRTGSSRGVESHVFRVETHWDLSSWTRALVQGTHTAAELVKEVSIVIT</sequence>
<dbReference type="EMBL" id="CM040981">
    <property type="protein sequence ID" value="MCJ8734534.1"/>
    <property type="molecule type" value="Genomic_DNA"/>
</dbReference>
<evidence type="ECO:0000313" key="2">
    <source>
        <dbReference type="Proteomes" id="UP000830395"/>
    </source>
</evidence>
<dbReference type="Proteomes" id="UP000830395">
    <property type="component" value="Chromosome 7"/>
</dbReference>
<organism evidence="1 2">
    <name type="scientific">Pangasius djambal</name>
    <dbReference type="NCBI Taxonomy" id="1691987"/>
    <lineage>
        <taxon>Eukaryota</taxon>
        <taxon>Metazoa</taxon>
        <taxon>Chordata</taxon>
        <taxon>Craniata</taxon>
        <taxon>Vertebrata</taxon>
        <taxon>Euteleostomi</taxon>
        <taxon>Actinopterygii</taxon>
        <taxon>Neopterygii</taxon>
        <taxon>Teleostei</taxon>
        <taxon>Ostariophysi</taxon>
        <taxon>Siluriformes</taxon>
        <taxon>Pangasiidae</taxon>
        <taxon>Pangasius</taxon>
    </lineage>
</organism>
<proteinExistence type="predicted"/>
<protein>
    <submittedName>
        <fullName evidence="1">Uncharacterized protein</fullName>
    </submittedName>
</protein>
<evidence type="ECO:0000313" key="1">
    <source>
        <dbReference type="EMBL" id="MCJ8734534.1"/>
    </source>
</evidence>
<gene>
    <name evidence="1" type="ORF">PDJAM_G00236270</name>
</gene>
<keyword evidence="2" id="KW-1185">Reference proteome</keyword>
<accession>A0ACC5YFU9</accession>
<reference evidence="1" key="1">
    <citation type="submission" date="2020-02" db="EMBL/GenBank/DDBJ databases">
        <title>Genome sequencing of the panga catfish, Pangasius djambal.</title>
        <authorList>
            <person name="Wen M."/>
            <person name="Zahm M."/>
            <person name="Roques C."/>
            <person name="Cabau C."/>
            <person name="Klopp C."/>
            <person name="Donnadieu C."/>
            <person name="Jouanno E."/>
            <person name="Avarre J.-C."/>
            <person name="Campet M."/>
            <person name="Ha T."/>
            <person name="Dugue R."/>
            <person name="Lampietro C."/>
            <person name="Louis A."/>
            <person name="Herpin A."/>
            <person name="Echchiki A."/>
            <person name="Berthelot C."/>
            <person name="Parey E."/>
            <person name="Roest-Crollius H."/>
            <person name="Braasch I."/>
            <person name="Postlethwait J.H."/>
            <person name="Bobe J."/>
            <person name="Montfort J."/>
            <person name="Bouchez O."/>
            <person name="Begum T."/>
            <person name="Schartl M."/>
            <person name="Gustiano R."/>
            <person name="Guiguen Y."/>
        </authorList>
    </citation>
    <scope>NUCLEOTIDE SEQUENCE</scope>
    <source>
        <strain evidence="1">Pdj_M5554</strain>
    </source>
</reference>